<keyword evidence="3" id="KW-1185">Reference proteome</keyword>
<evidence type="ECO:0000313" key="2">
    <source>
        <dbReference type="EMBL" id="MXR37085.1"/>
    </source>
</evidence>
<proteinExistence type="predicted"/>
<reference evidence="2 3" key="1">
    <citation type="submission" date="2019-12" db="EMBL/GenBank/DDBJ databases">
        <title>Neisseriaceae gen. nov. sp. Genome sequencing and assembly.</title>
        <authorList>
            <person name="Liu Z."/>
            <person name="Li A."/>
        </authorList>
    </citation>
    <scope>NUCLEOTIDE SEQUENCE [LARGE SCALE GENOMIC DNA]</scope>
    <source>
        <strain evidence="2 3">B2N2-7</strain>
    </source>
</reference>
<evidence type="ECO:0000313" key="3">
    <source>
        <dbReference type="Proteomes" id="UP000467214"/>
    </source>
</evidence>
<dbReference type="PROSITE" id="PS51257">
    <property type="entry name" value="PROKAR_LIPOPROTEIN"/>
    <property type="match status" value="1"/>
</dbReference>
<name>A0A845BL73_9NEIS</name>
<dbReference type="AlphaFoldDB" id="A0A845BL73"/>
<dbReference type="EMBL" id="WSSB01000007">
    <property type="protein sequence ID" value="MXR37085.1"/>
    <property type="molecule type" value="Genomic_DNA"/>
</dbReference>
<comment type="caution">
    <text evidence="2">The sequence shown here is derived from an EMBL/GenBank/DDBJ whole genome shotgun (WGS) entry which is preliminary data.</text>
</comment>
<dbReference type="Proteomes" id="UP000467214">
    <property type="component" value="Unassembled WGS sequence"/>
</dbReference>
<protein>
    <recommendedName>
        <fullName evidence="4">Adhesin</fullName>
    </recommendedName>
</protein>
<evidence type="ECO:0008006" key="4">
    <source>
        <dbReference type="Google" id="ProtNLM"/>
    </source>
</evidence>
<feature type="signal peptide" evidence="1">
    <location>
        <begin position="1"/>
        <end position="30"/>
    </location>
</feature>
<accession>A0A845BL73</accession>
<dbReference type="RefSeq" id="WP_160796473.1">
    <property type="nucleotide sequence ID" value="NZ_WSSB01000007.1"/>
</dbReference>
<organism evidence="2 3">
    <name type="scientific">Craterilacuibacter sinensis</name>
    <dbReference type="NCBI Taxonomy" id="2686017"/>
    <lineage>
        <taxon>Bacteria</taxon>
        <taxon>Pseudomonadati</taxon>
        <taxon>Pseudomonadota</taxon>
        <taxon>Betaproteobacteria</taxon>
        <taxon>Neisseriales</taxon>
        <taxon>Neisseriaceae</taxon>
        <taxon>Craterilacuibacter</taxon>
    </lineage>
</organism>
<keyword evidence="1" id="KW-0732">Signal</keyword>
<gene>
    <name evidence="2" type="ORF">GQF02_08885</name>
</gene>
<evidence type="ECO:0000256" key="1">
    <source>
        <dbReference type="SAM" id="SignalP"/>
    </source>
</evidence>
<feature type="chain" id="PRO_5032277732" description="Adhesin" evidence="1">
    <location>
        <begin position="31"/>
        <end position="415"/>
    </location>
</feature>
<sequence length="415" mass="43935">MKSKHLLAITLPVILAACGGSGGSSSTATATQTGVFKDSVVAGVAYKTATQSGYTNEKGEFRYLPGESVTFSIGGIQLPEAKAAALVTPLMLAGDDAQASAIAINIAQLLQTLDDDGNPENGISISRALLEQLKAVNLNVKSPDFDTAASTALPKPLVTEDKAAAHMNAALATAGIAGSWRMTQGDTDPLVLLTFLPDGTYVMAQDGDKDSSGQSGIERGSYNWNASTGEFKARPQLDTNGEWGLSHPQGTFNFTLKDGVLQVKDNQASHQFERLTPFAEKPLFGSWTVKAGNNDVLLTFYNTGKTTGVTKYLMVETGSNGCDLVSKEKPSACNGFEIGKYTWDSNTLNYQVLKDQTGWWGLSHASEATVDKGDYGNHVSSVGIDQTLPLTVSGDSLTLTAADNTTQPMVFKRVK</sequence>